<dbReference type="Gene3D" id="2.40.110.10">
    <property type="entry name" value="Butyryl-CoA Dehydrogenase, subunit A, domain 2"/>
    <property type="match status" value="1"/>
</dbReference>
<dbReference type="SUPFAM" id="SSF47203">
    <property type="entry name" value="Acyl-CoA dehydrogenase C-terminal domain-like"/>
    <property type="match status" value="1"/>
</dbReference>
<evidence type="ECO:0000256" key="1">
    <source>
        <dbReference type="ARBA" id="ARBA00001974"/>
    </source>
</evidence>
<dbReference type="Pfam" id="PF02770">
    <property type="entry name" value="Acyl-CoA_dh_M"/>
    <property type="match status" value="1"/>
</dbReference>
<keyword evidence="4 9" id="KW-0274">FAD</keyword>
<keyword evidence="3 9" id="KW-0285">Flavoprotein</keyword>
<evidence type="ECO:0000256" key="9">
    <source>
        <dbReference type="RuleBase" id="RU362125"/>
    </source>
</evidence>
<sequence>MDGLTPAEAALRDRARALAREAAAQAAATDRTEAYPWPMVRRMTEAGFLGMTIPRAHGGPGLSCFEAVLVIEEFAKACAVCGRIAVEANMGAIGAVMAYGTEAQKRLAAGLVLAGDKPAICITEPEAGSAATEMTTRAVRQGDVWVIDGVKHWITGGGVSRLHLIFARAFEAGEERGIAGFLAVRNGEGDPPGLVIHRRIPSMGLRGMPEAEIHLRGLEVPDAMVLRPPGGLARGFGRLMQAYNGQRVGAAAVALGIAAGAYETALARAGTRRQFGRAIGEFQGIGWMLADMSIQLEAARALVWRAARSAGPGDGVPGFPDRLAAAQAKVLAADTAIAVTNQALQIWGAEGYSRDNPLERHVRDARMFAIAGGTAQVLRTQVAEGILGRKLPQARETGPAQGHAQGPAQGPAQAPAAAPG</sequence>
<feature type="domain" description="Acyl-CoA dehydrogenase/oxidase C-terminal" evidence="11">
    <location>
        <begin position="234"/>
        <end position="387"/>
    </location>
</feature>
<comment type="catalytic activity">
    <reaction evidence="5">
        <text>3-sulfinopropanoyl-CoA + H2O = propanoyl-CoA + sulfite + H(+)</text>
        <dbReference type="Rhea" id="RHEA:41624"/>
        <dbReference type="ChEBI" id="CHEBI:15377"/>
        <dbReference type="ChEBI" id="CHEBI:15378"/>
        <dbReference type="ChEBI" id="CHEBI:17359"/>
        <dbReference type="ChEBI" id="CHEBI:57392"/>
        <dbReference type="ChEBI" id="CHEBI:78349"/>
        <dbReference type="EC" id="3.13.1.4"/>
    </reaction>
    <physiologicalReaction direction="left-to-right" evidence="5">
        <dbReference type="Rhea" id="RHEA:41625"/>
    </physiologicalReaction>
</comment>
<dbReference type="InterPro" id="IPR050032">
    <property type="entry name" value="AcdA"/>
</dbReference>
<evidence type="ECO:0000256" key="7">
    <source>
        <dbReference type="ARBA" id="ARBA00068311"/>
    </source>
</evidence>
<dbReference type="SUPFAM" id="SSF56645">
    <property type="entry name" value="Acyl-CoA dehydrogenase NM domain-like"/>
    <property type="match status" value="1"/>
</dbReference>
<dbReference type="EC" id="3.13.1.4" evidence="6"/>
<dbReference type="RefSeq" id="WP_111471852.1">
    <property type="nucleotide sequence ID" value="NZ_QLIX01000022.1"/>
</dbReference>
<feature type="region of interest" description="Disordered" evidence="10">
    <location>
        <begin position="391"/>
        <end position="420"/>
    </location>
</feature>
<proteinExistence type="inferred from homology"/>
<dbReference type="NCBIfam" id="NF042439">
    <property type="entry name" value="SulpropCoADesulf"/>
    <property type="match status" value="1"/>
</dbReference>
<evidence type="ECO:0000313" key="15">
    <source>
        <dbReference type="Proteomes" id="UP000249065"/>
    </source>
</evidence>
<feature type="domain" description="Acyl-CoA dehydrogenase/oxidase N-terminal" evidence="13">
    <location>
        <begin position="5"/>
        <end position="106"/>
    </location>
</feature>
<dbReference type="PANTHER" id="PTHR43884:SF12">
    <property type="entry name" value="ISOVALERYL-COA DEHYDROGENASE, MITOCHONDRIAL-RELATED"/>
    <property type="match status" value="1"/>
</dbReference>
<keyword evidence="9" id="KW-0560">Oxidoreductase</keyword>
<comment type="caution">
    <text evidence="14">The sequence shown here is derived from an EMBL/GenBank/DDBJ whole genome shotgun (WGS) entry which is preliminary data.</text>
</comment>
<dbReference type="InterPro" id="IPR009100">
    <property type="entry name" value="AcylCoA_DH/oxidase_NM_dom_sf"/>
</dbReference>
<dbReference type="GO" id="GO:0050660">
    <property type="term" value="F:flavin adenine dinucleotide binding"/>
    <property type="evidence" value="ECO:0007669"/>
    <property type="project" value="InterPro"/>
</dbReference>
<dbReference type="Pfam" id="PF02771">
    <property type="entry name" value="Acyl-CoA_dh_N"/>
    <property type="match status" value="1"/>
</dbReference>
<dbReference type="Proteomes" id="UP000249065">
    <property type="component" value="Unassembled WGS sequence"/>
</dbReference>
<dbReference type="InterPro" id="IPR046373">
    <property type="entry name" value="Acyl-CoA_Oxase/DH_mid-dom_sf"/>
</dbReference>
<dbReference type="InterPro" id="IPR036250">
    <property type="entry name" value="AcylCo_DH-like_C"/>
</dbReference>
<keyword evidence="15" id="KW-1185">Reference proteome</keyword>
<name>A0A327M3S5_9PROT</name>
<dbReference type="PIRSF" id="PIRSF016578">
    <property type="entry name" value="HsaA"/>
    <property type="match status" value="1"/>
</dbReference>
<dbReference type="InterPro" id="IPR009075">
    <property type="entry name" value="AcylCo_DH/oxidase_C"/>
</dbReference>
<dbReference type="Gene3D" id="1.10.540.10">
    <property type="entry name" value="Acyl-CoA dehydrogenase/oxidase, N-terminal domain"/>
    <property type="match status" value="1"/>
</dbReference>
<dbReference type="PANTHER" id="PTHR43884">
    <property type="entry name" value="ACYL-COA DEHYDROGENASE"/>
    <property type="match status" value="1"/>
</dbReference>
<dbReference type="InterPro" id="IPR037069">
    <property type="entry name" value="AcylCoA_DH/ox_N_sf"/>
</dbReference>
<protein>
    <recommendedName>
        <fullName evidence="7">3-sulfinopropanoyl-CoA desulfinase</fullName>
        <ecNumber evidence="6">3.13.1.4</ecNumber>
    </recommendedName>
    <alternativeName>
        <fullName evidence="8">3-sulfinopropionyl coenzyme A desulfinase</fullName>
    </alternativeName>
</protein>
<evidence type="ECO:0000256" key="8">
    <source>
        <dbReference type="ARBA" id="ARBA00075603"/>
    </source>
</evidence>
<evidence type="ECO:0000259" key="13">
    <source>
        <dbReference type="Pfam" id="PF02771"/>
    </source>
</evidence>
<evidence type="ECO:0000313" key="14">
    <source>
        <dbReference type="EMBL" id="RAI56995.1"/>
    </source>
</evidence>
<dbReference type="InterPro" id="IPR013786">
    <property type="entry name" value="AcylCoA_DH/ox_N"/>
</dbReference>
<evidence type="ECO:0000256" key="3">
    <source>
        <dbReference type="ARBA" id="ARBA00022630"/>
    </source>
</evidence>
<evidence type="ECO:0000259" key="11">
    <source>
        <dbReference type="Pfam" id="PF00441"/>
    </source>
</evidence>
<evidence type="ECO:0000256" key="2">
    <source>
        <dbReference type="ARBA" id="ARBA00009347"/>
    </source>
</evidence>
<evidence type="ECO:0000256" key="5">
    <source>
        <dbReference type="ARBA" id="ARBA00052938"/>
    </source>
</evidence>
<dbReference type="AlphaFoldDB" id="A0A327M3S5"/>
<comment type="cofactor">
    <cofactor evidence="1 9">
        <name>FAD</name>
        <dbReference type="ChEBI" id="CHEBI:57692"/>
    </cofactor>
</comment>
<dbReference type="GO" id="GO:0003995">
    <property type="term" value="F:acyl-CoA dehydrogenase activity"/>
    <property type="evidence" value="ECO:0007669"/>
    <property type="project" value="TreeGrafter"/>
</dbReference>
<evidence type="ECO:0000256" key="6">
    <source>
        <dbReference type="ARBA" id="ARBA00066461"/>
    </source>
</evidence>
<feature type="compositionally biased region" description="Low complexity" evidence="10">
    <location>
        <begin position="398"/>
        <end position="420"/>
    </location>
</feature>
<organism evidence="14 15">
    <name type="scientific">Roseicella frigidaeris</name>
    <dbReference type="NCBI Taxonomy" id="2230885"/>
    <lineage>
        <taxon>Bacteria</taxon>
        <taxon>Pseudomonadati</taxon>
        <taxon>Pseudomonadota</taxon>
        <taxon>Alphaproteobacteria</taxon>
        <taxon>Acetobacterales</taxon>
        <taxon>Roseomonadaceae</taxon>
        <taxon>Roseicella</taxon>
    </lineage>
</organism>
<evidence type="ECO:0000256" key="4">
    <source>
        <dbReference type="ARBA" id="ARBA00022827"/>
    </source>
</evidence>
<evidence type="ECO:0000259" key="12">
    <source>
        <dbReference type="Pfam" id="PF02770"/>
    </source>
</evidence>
<dbReference type="OrthoDB" id="5510711at2"/>
<comment type="similarity">
    <text evidence="2 9">Belongs to the acyl-CoA dehydrogenase family.</text>
</comment>
<dbReference type="InterPro" id="IPR006091">
    <property type="entry name" value="Acyl-CoA_Oxase/DH_mid-dom"/>
</dbReference>
<gene>
    <name evidence="14" type="ORF">DOO78_21055</name>
</gene>
<accession>A0A327M3S5</accession>
<dbReference type="FunFam" id="1.20.140.10:FF:000004">
    <property type="entry name" value="Acyl-CoA dehydrogenase FadE25"/>
    <property type="match status" value="1"/>
</dbReference>
<evidence type="ECO:0000256" key="10">
    <source>
        <dbReference type="SAM" id="MobiDB-lite"/>
    </source>
</evidence>
<feature type="domain" description="Acyl-CoA oxidase/dehydrogenase middle" evidence="12">
    <location>
        <begin position="119"/>
        <end position="216"/>
    </location>
</feature>
<dbReference type="Pfam" id="PF00441">
    <property type="entry name" value="Acyl-CoA_dh_1"/>
    <property type="match status" value="1"/>
</dbReference>
<reference evidence="15" key="1">
    <citation type="submission" date="2018-06" db="EMBL/GenBank/DDBJ databases">
        <authorList>
            <person name="Khan S.A."/>
        </authorList>
    </citation>
    <scope>NUCLEOTIDE SEQUENCE [LARGE SCALE GENOMIC DNA]</scope>
    <source>
        <strain evidence="15">DB-1506</strain>
    </source>
</reference>
<dbReference type="Gene3D" id="1.20.140.10">
    <property type="entry name" value="Butyryl-CoA Dehydrogenase, subunit A, domain 3"/>
    <property type="match status" value="1"/>
</dbReference>
<dbReference type="EMBL" id="QLIX01000022">
    <property type="protein sequence ID" value="RAI56995.1"/>
    <property type="molecule type" value="Genomic_DNA"/>
</dbReference>